<evidence type="ECO:0000256" key="11">
    <source>
        <dbReference type="ARBA" id="ARBA00023316"/>
    </source>
</evidence>
<name>A0A447XGV1_ECOLX</name>
<dbReference type="Gene3D" id="2.40.440.10">
    <property type="entry name" value="L,D-transpeptidase catalytic domain-like"/>
    <property type="match status" value="1"/>
</dbReference>
<dbReference type="InterPro" id="IPR050979">
    <property type="entry name" value="LD-transpeptidase"/>
</dbReference>
<evidence type="ECO:0000313" key="17">
    <source>
        <dbReference type="Proteomes" id="UP000271797"/>
    </source>
</evidence>
<dbReference type="PANTHER" id="PTHR30582">
    <property type="entry name" value="L,D-TRANSPEPTIDASE"/>
    <property type="match status" value="1"/>
</dbReference>
<evidence type="ECO:0000256" key="4">
    <source>
        <dbReference type="ARBA" id="ARBA00022676"/>
    </source>
</evidence>
<accession>A0A447XGV1</accession>
<comment type="subcellular location">
    <subcellularLocation>
        <location evidence="1">Periplasm</location>
    </subcellularLocation>
</comment>
<keyword evidence="5 16" id="KW-0808">Transferase</keyword>
<evidence type="ECO:0000256" key="14">
    <source>
        <dbReference type="SAM" id="SignalP"/>
    </source>
</evidence>
<keyword evidence="8" id="KW-0378">Hydrolase</keyword>
<dbReference type="GO" id="GO:0042597">
    <property type="term" value="C:periplasmic space"/>
    <property type="evidence" value="ECO:0007669"/>
    <property type="project" value="UniProtKB-SubCell"/>
</dbReference>
<keyword evidence="4" id="KW-0328">Glycosyltransferase</keyword>
<evidence type="ECO:0000256" key="12">
    <source>
        <dbReference type="ARBA" id="ARBA00060592"/>
    </source>
</evidence>
<dbReference type="AlphaFoldDB" id="A0A447XGV1"/>
<dbReference type="GO" id="GO:0008360">
    <property type="term" value="P:regulation of cell shape"/>
    <property type="evidence" value="ECO:0007669"/>
    <property type="project" value="UniProtKB-UniRule"/>
</dbReference>
<dbReference type="PANTHER" id="PTHR30582:SF24">
    <property type="entry name" value="L,D-TRANSPEPTIDASE ERFK_SRFK-RELATED"/>
    <property type="match status" value="1"/>
</dbReference>
<keyword evidence="9 13" id="KW-0133">Cell shape</keyword>
<dbReference type="UniPathway" id="UPA00219"/>
<dbReference type="GO" id="GO:0071555">
    <property type="term" value="P:cell wall organization"/>
    <property type="evidence" value="ECO:0007669"/>
    <property type="project" value="UniProtKB-UniRule"/>
</dbReference>
<evidence type="ECO:0000256" key="1">
    <source>
        <dbReference type="ARBA" id="ARBA00004418"/>
    </source>
</evidence>
<proteinExistence type="inferred from homology"/>
<evidence type="ECO:0000256" key="7">
    <source>
        <dbReference type="ARBA" id="ARBA00022764"/>
    </source>
</evidence>
<comment type="similarity">
    <text evidence="3">Belongs to the YkuD family.</text>
</comment>
<dbReference type="SUPFAM" id="SSF141523">
    <property type="entry name" value="L,D-transpeptidase catalytic domain-like"/>
    <property type="match status" value="1"/>
</dbReference>
<comment type="pathway">
    <text evidence="12">Glycan biosynthesis.</text>
</comment>
<reference evidence="16 17" key="1">
    <citation type="submission" date="2018-12" db="EMBL/GenBank/DDBJ databases">
        <authorList>
            <consortium name="Pathogen Informatics"/>
        </authorList>
    </citation>
    <scope>NUCLEOTIDE SEQUENCE [LARGE SCALE GENOMIC DNA]</scope>
    <source>
        <strain evidence="16 17">NCTC9044</strain>
    </source>
</reference>
<dbReference type="Pfam" id="PF17969">
    <property type="entry name" value="Ldt_C"/>
    <property type="match status" value="1"/>
</dbReference>
<feature type="signal peptide" evidence="14">
    <location>
        <begin position="1"/>
        <end position="22"/>
    </location>
</feature>
<dbReference type="EC" id="2.-.-.-" evidence="16"/>
<sequence>MMRRVNILCSFALLFASHTSLAVTYPLPPEGSRLVGQSLTVTVPDHNTQPLETFAAQYGQGLSNMLEANPGADVFLPKSGSQLTIPQQLILPATVRKGIVVNVAEMRLYYYPPDSNTVEVFPIGIGQAGRETPRNWVTTVERKQEAPTWTPTPNTRREYAKRGESLPAFVPAGPDNPMGLYAIYIGRLYAIHGTNANFGIGLRVSQGCIRLRNDDIKYLFDNVPVGTRVQIIDQPVKYTTEPDGSNWLEVHEPLSRNRAEYESDRKVPLPVTHLCGRLSTGKKLM</sequence>
<dbReference type="GO" id="GO:0016757">
    <property type="term" value="F:glycosyltransferase activity"/>
    <property type="evidence" value="ECO:0007669"/>
    <property type="project" value="UniProtKB-KW"/>
</dbReference>
<evidence type="ECO:0000313" key="16">
    <source>
        <dbReference type="EMBL" id="VED14783.1"/>
    </source>
</evidence>
<evidence type="ECO:0000256" key="10">
    <source>
        <dbReference type="ARBA" id="ARBA00022984"/>
    </source>
</evidence>
<feature type="active site" description="Nucleophile" evidence="13">
    <location>
        <position position="208"/>
    </location>
</feature>
<dbReference type="GO" id="GO:0071972">
    <property type="term" value="F:peptidoglycan L,D-transpeptidase activity"/>
    <property type="evidence" value="ECO:0007669"/>
    <property type="project" value="UniProtKB-ARBA"/>
</dbReference>
<evidence type="ECO:0000256" key="3">
    <source>
        <dbReference type="ARBA" id="ARBA00005992"/>
    </source>
</evidence>
<dbReference type="Proteomes" id="UP000271797">
    <property type="component" value="Chromosome"/>
</dbReference>
<dbReference type="InterPro" id="IPR038063">
    <property type="entry name" value="Transpep_catalytic_dom"/>
</dbReference>
<evidence type="ECO:0000256" key="8">
    <source>
        <dbReference type="ARBA" id="ARBA00022801"/>
    </source>
</evidence>
<dbReference type="InterPro" id="IPR041597">
    <property type="entry name" value="Ldt_C"/>
</dbReference>
<keyword evidence="6 14" id="KW-0732">Signal</keyword>
<dbReference type="InterPro" id="IPR005490">
    <property type="entry name" value="LD_TPept_cat_dom"/>
</dbReference>
<feature type="chain" id="PRO_5019278990" evidence="14">
    <location>
        <begin position="23"/>
        <end position="285"/>
    </location>
</feature>
<comment type="pathway">
    <text evidence="2 13">Cell wall biogenesis; peptidoglycan biosynthesis.</text>
</comment>
<dbReference type="PROSITE" id="PS52029">
    <property type="entry name" value="LD_TPASE"/>
    <property type="match status" value="1"/>
</dbReference>
<gene>
    <name evidence="16" type="primary">erfK</name>
    <name evidence="16" type="ORF">NCTC9044_05732</name>
</gene>
<evidence type="ECO:0000259" key="15">
    <source>
        <dbReference type="PROSITE" id="PS52029"/>
    </source>
</evidence>
<protein>
    <submittedName>
        <fullName evidence="16">ErfK/YbiS/YcfS/YnhG family protein</fullName>
        <ecNumber evidence="16">2.-.-.-</ecNumber>
    </submittedName>
</protein>
<keyword evidence="11 13" id="KW-0961">Cell wall biogenesis/degradation</keyword>
<evidence type="ECO:0000256" key="13">
    <source>
        <dbReference type="PROSITE-ProRule" id="PRU01373"/>
    </source>
</evidence>
<feature type="active site" description="Proton donor/acceptor" evidence="13">
    <location>
        <position position="192"/>
    </location>
</feature>
<dbReference type="GO" id="GO:0005576">
    <property type="term" value="C:extracellular region"/>
    <property type="evidence" value="ECO:0007669"/>
    <property type="project" value="TreeGrafter"/>
</dbReference>
<feature type="domain" description="L,D-TPase catalytic" evidence="15">
    <location>
        <begin position="97"/>
        <end position="232"/>
    </location>
</feature>
<dbReference type="NCBIfam" id="NF007563">
    <property type="entry name" value="PRK10190.1"/>
    <property type="match status" value="1"/>
</dbReference>
<dbReference type="FunFam" id="2.40.440.10:FF:000001">
    <property type="entry name" value="L,D-transpeptidase YbiS"/>
    <property type="match status" value="1"/>
</dbReference>
<keyword evidence="10 13" id="KW-0573">Peptidoglycan synthesis</keyword>
<evidence type="ECO:0000256" key="2">
    <source>
        <dbReference type="ARBA" id="ARBA00004752"/>
    </source>
</evidence>
<dbReference type="GO" id="GO:0018104">
    <property type="term" value="P:peptidoglycan-protein cross-linking"/>
    <property type="evidence" value="ECO:0007669"/>
    <property type="project" value="TreeGrafter"/>
</dbReference>
<keyword evidence="7" id="KW-0574">Periplasm</keyword>
<organism evidence="16 17">
    <name type="scientific">Escherichia coli</name>
    <dbReference type="NCBI Taxonomy" id="562"/>
    <lineage>
        <taxon>Bacteria</taxon>
        <taxon>Pseudomonadati</taxon>
        <taxon>Pseudomonadota</taxon>
        <taxon>Gammaproteobacteria</taxon>
        <taxon>Enterobacterales</taxon>
        <taxon>Enterobacteriaceae</taxon>
        <taxon>Escherichia</taxon>
    </lineage>
</organism>
<evidence type="ECO:0000256" key="9">
    <source>
        <dbReference type="ARBA" id="ARBA00022960"/>
    </source>
</evidence>
<evidence type="ECO:0000256" key="6">
    <source>
        <dbReference type="ARBA" id="ARBA00022729"/>
    </source>
</evidence>
<dbReference type="Pfam" id="PF03734">
    <property type="entry name" value="YkuD"/>
    <property type="match status" value="1"/>
</dbReference>
<evidence type="ECO:0000256" key="5">
    <source>
        <dbReference type="ARBA" id="ARBA00022679"/>
    </source>
</evidence>
<dbReference type="EMBL" id="LR134238">
    <property type="protein sequence ID" value="VED14783.1"/>
    <property type="molecule type" value="Genomic_DNA"/>
</dbReference>
<dbReference type="CDD" id="cd16913">
    <property type="entry name" value="YkuD_like"/>
    <property type="match status" value="1"/>
</dbReference>